<dbReference type="FunFam" id="1.10.10.10:FF:000214">
    <property type="entry name" value="Methylated-DNA--protein-cysteine methyltransferase"/>
    <property type="match status" value="1"/>
</dbReference>
<evidence type="ECO:0000256" key="3">
    <source>
        <dbReference type="ARBA" id="ARBA00011918"/>
    </source>
</evidence>
<dbReference type="PROSITE" id="PS00374">
    <property type="entry name" value="MGMT"/>
    <property type="match status" value="1"/>
</dbReference>
<dbReference type="GO" id="GO:0003908">
    <property type="term" value="F:methylated-DNA-[protein]-cysteine S-methyltransferase activity"/>
    <property type="evidence" value="ECO:0007669"/>
    <property type="project" value="UniProtKB-EC"/>
</dbReference>
<dbReference type="Gene3D" id="1.10.10.10">
    <property type="entry name" value="Winged helix-like DNA-binding domain superfamily/Winged helix DNA-binding domain"/>
    <property type="match status" value="1"/>
</dbReference>
<dbReference type="InterPro" id="IPR036217">
    <property type="entry name" value="MethylDNA_cys_MeTrfase_DNAb"/>
</dbReference>
<dbReference type="InterPro" id="IPR014048">
    <property type="entry name" value="MethylDNA_cys_MeTrfase_DNA-bd"/>
</dbReference>
<keyword evidence="6" id="KW-0227">DNA damage</keyword>
<keyword evidence="7" id="KW-0234">DNA repair</keyword>
<organism evidence="10 11">
    <name type="scientific">Stieleria varia</name>
    <dbReference type="NCBI Taxonomy" id="2528005"/>
    <lineage>
        <taxon>Bacteria</taxon>
        <taxon>Pseudomonadati</taxon>
        <taxon>Planctomycetota</taxon>
        <taxon>Planctomycetia</taxon>
        <taxon>Pirellulales</taxon>
        <taxon>Pirellulaceae</taxon>
        <taxon>Stieleria</taxon>
    </lineage>
</organism>
<dbReference type="InterPro" id="IPR036631">
    <property type="entry name" value="MGMT_N_sf"/>
</dbReference>
<gene>
    <name evidence="10" type="primary">ogt</name>
    <name evidence="10" type="ORF">Pla52n_62570</name>
</gene>
<keyword evidence="11" id="KW-1185">Reference proteome</keyword>
<sequence>MRSNTVVLRSVLTWLHENARRVLSCSIETRPNSVPFLQTEQNMIDSREQSEQHLLFSTEMGVCGIAWTPVGLTRFVLPERSVALTEARCSSRGSRCRENALPDHVATWVEAIRNYFQGRPIELNDIPLDDAAHSVFSNAVYRALRCVTWGTTTTYGALARAVGSPGAARSIGRIMGANPWPVVVPCHRVLASGGKLGGFSAPGGLSTKEALLKLEHCSVGSLPLFDSDG</sequence>
<evidence type="ECO:0000256" key="7">
    <source>
        <dbReference type="ARBA" id="ARBA00023204"/>
    </source>
</evidence>
<evidence type="ECO:0000256" key="6">
    <source>
        <dbReference type="ARBA" id="ARBA00022763"/>
    </source>
</evidence>
<dbReference type="CDD" id="cd06445">
    <property type="entry name" value="ATase"/>
    <property type="match status" value="1"/>
</dbReference>
<evidence type="ECO:0000256" key="5">
    <source>
        <dbReference type="ARBA" id="ARBA00022679"/>
    </source>
</evidence>
<dbReference type="AlphaFoldDB" id="A0A5C6A1G7"/>
<dbReference type="SUPFAM" id="SSF53155">
    <property type="entry name" value="Methylated DNA-protein cysteine methyltransferase domain"/>
    <property type="match status" value="1"/>
</dbReference>
<evidence type="ECO:0000259" key="9">
    <source>
        <dbReference type="Pfam" id="PF01035"/>
    </source>
</evidence>
<proteinExistence type="inferred from homology"/>
<comment type="catalytic activity">
    <reaction evidence="1">
        <text>a 4-O-methyl-thymidine in DNA + L-cysteinyl-[protein] = a thymidine in DNA + S-methyl-L-cysteinyl-[protein]</text>
        <dbReference type="Rhea" id="RHEA:53428"/>
        <dbReference type="Rhea" id="RHEA-COMP:10131"/>
        <dbReference type="Rhea" id="RHEA-COMP:10132"/>
        <dbReference type="Rhea" id="RHEA-COMP:13555"/>
        <dbReference type="Rhea" id="RHEA-COMP:13556"/>
        <dbReference type="ChEBI" id="CHEBI:29950"/>
        <dbReference type="ChEBI" id="CHEBI:82612"/>
        <dbReference type="ChEBI" id="CHEBI:137386"/>
        <dbReference type="ChEBI" id="CHEBI:137387"/>
        <dbReference type="EC" id="2.1.1.63"/>
    </reaction>
</comment>
<evidence type="ECO:0000256" key="2">
    <source>
        <dbReference type="ARBA" id="ARBA00008711"/>
    </source>
</evidence>
<name>A0A5C6A1G7_9BACT</name>
<dbReference type="SUPFAM" id="SSF46767">
    <property type="entry name" value="Methylated DNA-protein cysteine methyltransferase, C-terminal domain"/>
    <property type="match status" value="1"/>
</dbReference>
<dbReference type="Proteomes" id="UP000320176">
    <property type="component" value="Unassembled WGS sequence"/>
</dbReference>
<comment type="similarity">
    <text evidence="2">Belongs to the MGMT family.</text>
</comment>
<keyword evidence="5 10" id="KW-0808">Transferase</keyword>
<keyword evidence="4 10" id="KW-0489">Methyltransferase</keyword>
<dbReference type="GO" id="GO:0032259">
    <property type="term" value="P:methylation"/>
    <property type="evidence" value="ECO:0007669"/>
    <property type="project" value="UniProtKB-KW"/>
</dbReference>
<evidence type="ECO:0000313" key="11">
    <source>
        <dbReference type="Proteomes" id="UP000320176"/>
    </source>
</evidence>
<dbReference type="NCBIfam" id="TIGR00589">
    <property type="entry name" value="ogt"/>
    <property type="match status" value="1"/>
</dbReference>
<dbReference type="GO" id="GO:0006281">
    <property type="term" value="P:DNA repair"/>
    <property type="evidence" value="ECO:0007669"/>
    <property type="project" value="UniProtKB-KW"/>
</dbReference>
<dbReference type="OrthoDB" id="9783680at2"/>
<protein>
    <recommendedName>
        <fullName evidence="3">methylated-DNA--[protein]-cysteine S-methyltransferase</fullName>
        <ecNumber evidence="3">2.1.1.63</ecNumber>
    </recommendedName>
</protein>
<dbReference type="PANTHER" id="PTHR10815">
    <property type="entry name" value="METHYLATED-DNA--PROTEIN-CYSTEINE METHYLTRANSFERASE"/>
    <property type="match status" value="1"/>
</dbReference>
<dbReference type="EMBL" id="SJPN01000011">
    <property type="protein sequence ID" value="TWT92383.1"/>
    <property type="molecule type" value="Genomic_DNA"/>
</dbReference>
<accession>A0A5C6A1G7</accession>
<dbReference type="EC" id="2.1.1.63" evidence="3"/>
<reference evidence="10 11" key="1">
    <citation type="submission" date="2019-02" db="EMBL/GenBank/DDBJ databases">
        <title>Deep-cultivation of Planctomycetes and their phenomic and genomic characterization uncovers novel biology.</title>
        <authorList>
            <person name="Wiegand S."/>
            <person name="Jogler M."/>
            <person name="Boedeker C."/>
            <person name="Pinto D."/>
            <person name="Vollmers J."/>
            <person name="Rivas-Marin E."/>
            <person name="Kohn T."/>
            <person name="Peeters S.H."/>
            <person name="Heuer A."/>
            <person name="Rast P."/>
            <person name="Oberbeckmann S."/>
            <person name="Bunk B."/>
            <person name="Jeske O."/>
            <person name="Meyerdierks A."/>
            <person name="Storesund J.E."/>
            <person name="Kallscheuer N."/>
            <person name="Luecker S."/>
            <person name="Lage O.M."/>
            <person name="Pohl T."/>
            <person name="Merkel B.J."/>
            <person name="Hornburger P."/>
            <person name="Mueller R.-W."/>
            <person name="Bruemmer F."/>
            <person name="Labrenz M."/>
            <person name="Spormann A.M."/>
            <person name="Op Den Camp H."/>
            <person name="Overmann J."/>
            <person name="Amann R."/>
            <person name="Jetten M.S.M."/>
            <person name="Mascher T."/>
            <person name="Medema M.H."/>
            <person name="Devos D.P."/>
            <person name="Kaster A.-K."/>
            <person name="Ovreas L."/>
            <person name="Rohde M."/>
            <person name="Galperin M.Y."/>
            <person name="Jogler C."/>
        </authorList>
    </citation>
    <scope>NUCLEOTIDE SEQUENCE [LARGE SCALE GENOMIC DNA]</scope>
    <source>
        <strain evidence="10 11">Pla52n</strain>
    </source>
</reference>
<comment type="catalytic activity">
    <reaction evidence="8">
        <text>a 6-O-methyl-2'-deoxyguanosine in DNA + L-cysteinyl-[protein] = S-methyl-L-cysteinyl-[protein] + a 2'-deoxyguanosine in DNA</text>
        <dbReference type="Rhea" id="RHEA:24000"/>
        <dbReference type="Rhea" id="RHEA-COMP:10131"/>
        <dbReference type="Rhea" id="RHEA-COMP:10132"/>
        <dbReference type="Rhea" id="RHEA-COMP:11367"/>
        <dbReference type="Rhea" id="RHEA-COMP:11368"/>
        <dbReference type="ChEBI" id="CHEBI:29950"/>
        <dbReference type="ChEBI" id="CHEBI:82612"/>
        <dbReference type="ChEBI" id="CHEBI:85445"/>
        <dbReference type="ChEBI" id="CHEBI:85448"/>
        <dbReference type="EC" id="2.1.1.63"/>
    </reaction>
</comment>
<dbReference type="InterPro" id="IPR001497">
    <property type="entry name" value="MethylDNA_cys_MeTrfase_AS"/>
</dbReference>
<dbReference type="InterPro" id="IPR036388">
    <property type="entry name" value="WH-like_DNA-bd_sf"/>
</dbReference>
<dbReference type="Pfam" id="PF01035">
    <property type="entry name" value="DNA_binding_1"/>
    <property type="match status" value="1"/>
</dbReference>
<evidence type="ECO:0000256" key="1">
    <source>
        <dbReference type="ARBA" id="ARBA00001286"/>
    </source>
</evidence>
<dbReference type="PANTHER" id="PTHR10815:SF5">
    <property type="entry name" value="METHYLATED-DNA--PROTEIN-CYSTEINE METHYLTRANSFERASE"/>
    <property type="match status" value="1"/>
</dbReference>
<evidence type="ECO:0000256" key="8">
    <source>
        <dbReference type="ARBA" id="ARBA00049348"/>
    </source>
</evidence>
<evidence type="ECO:0000256" key="4">
    <source>
        <dbReference type="ARBA" id="ARBA00022603"/>
    </source>
</evidence>
<evidence type="ECO:0000313" key="10">
    <source>
        <dbReference type="EMBL" id="TWT92383.1"/>
    </source>
</evidence>
<comment type="caution">
    <text evidence="10">The sequence shown here is derived from an EMBL/GenBank/DDBJ whole genome shotgun (WGS) entry which is preliminary data.</text>
</comment>
<feature type="domain" description="Methylated-DNA-[protein]-cysteine S-methyltransferase DNA binding" evidence="9">
    <location>
        <begin position="136"/>
        <end position="216"/>
    </location>
</feature>